<dbReference type="Proteomes" id="UP000010472">
    <property type="component" value="Chromosome"/>
</dbReference>
<dbReference type="EMBL" id="CP003620">
    <property type="protein sequence ID" value="AFZ14608.1"/>
    <property type="molecule type" value="Genomic_DNA"/>
</dbReference>
<keyword evidence="1" id="KW-0812">Transmembrane</keyword>
<feature type="transmembrane region" description="Helical" evidence="1">
    <location>
        <begin position="15"/>
        <end position="39"/>
    </location>
</feature>
<gene>
    <name evidence="2" type="ORF">Cri9333_3798</name>
</gene>
<reference evidence="2 3" key="1">
    <citation type="submission" date="2012-06" db="EMBL/GenBank/DDBJ databases">
        <title>Finished chromosome of genome of Crinalium epipsammum PCC 9333.</title>
        <authorList>
            <consortium name="US DOE Joint Genome Institute"/>
            <person name="Gugger M."/>
            <person name="Coursin T."/>
            <person name="Rippka R."/>
            <person name="Tandeau De Marsac N."/>
            <person name="Huntemann M."/>
            <person name="Wei C.-L."/>
            <person name="Han J."/>
            <person name="Detter J.C."/>
            <person name="Han C."/>
            <person name="Tapia R."/>
            <person name="Davenport K."/>
            <person name="Daligault H."/>
            <person name="Erkkila T."/>
            <person name="Gu W."/>
            <person name="Munk A.C.C."/>
            <person name="Teshima H."/>
            <person name="Xu Y."/>
            <person name="Chain P."/>
            <person name="Chen A."/>
            <person name="Krypides N."/>
            <person name="Mavromatis K."/>
            <person name="Markowitz V."/>
            <person name="Szeto E."/>
            <person name="Ivanova N."/>
            <person name="Mikhailova N."/>
            <person name="Ovchinnikova G."/>
            <person name="Pagani I."/>
            <person name="Pati A."/>
            <person name="Goodwin L."/>
            <person name="Peters L."/>
            <person name="Pitluck S."/>
            <person name="Woyke T."/>
            <person name="Kerfeld C."/>
        </authorList>
    </citation>
    <scope>NUCLEOTIDE SEQUENCE [LARGE SCALE GENOMIC DNA]</scope>
    <source>
        <strain evidence="2 3">PCC 9333</strain>
    </source>
</reference>
<dbReference type="OrthoDB" id="514667at2"/>
<dbReference type="KEGG" id="cep:Cri9333_3798"/>
<dbReference type="AlphaFoldDB" id="K9W2N5"/>
<evidence type="ECO:0000256" key="1">
    <source>
        <dbReference type="SAM" id="Phobius"/>
    </source>
</evidence>
<proteinExistence type="predicted"/>
<sequence length="97" mass="11388">MFQLLYPVVQAIQPFMVHICFVSAWIIIILALRSLWLSMKHGLSRAKKMHEIPCTGCQYFTNDYHLKCTVQPHIANSEDAIDCPDYREIKNYYHLSE</sequence>
<evidence type="ECO:0000313" key="3">
    <source>
        <dbReference type="Proteomes" id="UP000010472"/>
    </source>
</evidence>
<dbReference type="PATRIC" id="fig|1173022.3.peg.4086"/>
<protein>
    <submittedName>
        <fullName evidence="2">Uncharacterized protein</fullName>
    </submittedName>
</protein>
<keyword evidence="3" id="KW-1185">Reference proteome</keyword>
<accession>K9W2N5</accession>
<name>K9W2N5_9CYAN</name>
<dbReference type="STRING" id="1173022.Cri9333_3798"/>
<evidence type="ECO:0000313" key="2">
    <source>
        <dbReference type="EMBL" id="AFZ14608.1"/>
    </source>
</evidence>
<organism evidence="2 3">
    <name type="scientific">Crinalium epipsammum PCC 9333</name>
    <dbReference type="NCBI Taxonomy" id="1173022"/>
    <lineage>
        <taxon>Bacteria</taxon>
        <taxon>Bacillati</taxon>
        <taxon>Cyanobacteriota</taxon>
        <taxon>Cyanophyceae</taxon>
        <taxon>Gomontiellales</taxon>
        <taxon>Gomontiellaceae</taxon>
        <taxon>Crinalium</taxon>
    </lineage>
</organism>
<dbReference type="eggNOG" id="ENOG5032ZPY">
    <property type="taxonomic scope" value="Bacteria"/>
</dbReference>
<dbReference type="HOGENOM" id="CLU_163328_0_0_3"/>
<keyword evidence="1" id="KW-0472">Membrane</keyword>
<keyword evidence="1" id="KW-1133">Transmembrane helix</keyword>